<accession>A0A0D2WT64</accession>
<proteinExistence type="predicted"/>
<dbReference type="InterPro" id="IPR050745">
    <property type="entry name" value="Multifunctional_regulatory"/>
</dbReference>
<dbReference type="AlphaFoldDB" id="A0A0D2WT64"/>
<evidence type="ECO:0000313" key="5">
    <source>
        <dbReference type="Proteomes" id="UP000008743"/>
    </source>
</evidence>
<dbReference type="OMA" id="RTEIMAY"/>
<dbReference type="STRING" id="595528.A0A0D2WT64"/>
<evidence type="ECO:0000256" key="3">
    <source>
        <dbReference type="PROSITE-ProRule" id="PRU00023"/>
    </source>
</evidence>
<dbReference type="InterPro" id="IPR002110">
    <property type="entry name" value="Ankyrin_rpt"/>
</dbReference>
<dbReference type="Pfam" id="PF00023">
    <property type="entry name" value="Ank"/>
    <property type="match status" value="1"/>
</dbReference>
<dbReference type="PROSITE" id="PS50088">
    <property type="entry name" value="ANK_REPEAT"/>
    <property type="match status" value="2"/>
</dbReference>
<feature type="repeat" description="ANK" evidence="3">
    <location>
        <begin position="113"/>
        <end position="145"/>
    </location>
</feature>
<name>A0A0D2WT64_CAPO3</name>
<keyword evidence="5" id="KW-1185">Reference proteome</keyword>
<dbReference type="OrthoDB" id="194358at2759"/>
<feature type="repeat" description="ANK" evidence="3">
    <location>
        <begin position="157"/>
        <end position="189"/>
    </location>
</feature>
<dbReference type="RefSeq" id="XP_004347050.1">
    <property type="nucleotide sequence ID" value="XM_004347000.2"/>
</dbReference>
<protein>
    <submittedName>
        <fullName evidence="4">Uncharacterized protein</fullName>
    </submittedName>
</protein>
<keyword evidence="1" id="KW-0677">Repeat</keyword>
<dbReference type="PANTHER" id="PTHR24189">
    <property type="entry name" value="MYOTROPHIN"/>
    <property type="match status" value="1"/>
</dbReference>
<dbReference type="SUPFAM" id="SSF48403">
    <property type="entry name" value="Ankyrin repeat"/>
    <property type="match status" value="1"/>
</dbReference>
<reference evidence="5" key="1">
    <citation type="submission" date="2011-02" db="EMBL/GenBank/DDBJ databases">
        <title>The Genome Sequence of Capsaspora owczarzaki ATCC 30864.</title>
        <authorList>
            <person name="Russ C."/>
            <person name="Cuomo C."/>
            <person name="Burger G."/>
            <person name="Gray M.W."/>
            <person name="Holland P.W.H."/>
            <person name="King N."/>
            <person name="Lang F.B.F."/>
            <person name="Roger A.J."/>
            <person name="Ruiz-Trillo I."/>
            <person name="Young S.K."/>
            <person name="Zeng Q."/>
            <person name="Gargeya S."/>
            <person name="Alvarado L."/>
            <person name="Berlin A."/>
            <person name="Chapman S.B."/>
            <person name="Chen Z."/>
            <person name="Freedman E."/>
            <person name="Gellesch M."/>
            <person name="Goldberg J."/>
            <person name="Griggs A."/>
            <person name="Gujja S."/>
            <person name="Heilman E."/>
            <person name="Heiman D."/>
            <person name="Howarth C."/>
            <person name="Mehta T."/>
            <person name="Neiman D."/>
            <person name="Pearson M."/>
            <person name="Roberts A."/>
            <person name="Saif S."/>
            <person name="Shea T."/>
            <person name="Shenoy N."/>
            <person name="Sisk P."/>
            <person name="Stolte C."/>
            <person name="Sykes S."/>
            <person name="White J."/>
            <person name="Yandava C."/>
            <person name="Haas B."/>
            <person name="Nusbaum C."/>
            <person name="Birren B."/>
        </authorList>
    </citation>
    <scope>NUCLEOTIDE SEQUENCE</scope>
    <source>
        <strain evidence="5">ATCC 30864</strain>
    </source>
</reference>
<sequence length="219" mass="23875">MSFWSSESLSEATKFRERIAAEGTGWINAARGKTPLMRLCKCDTYLDVDAIEVLVENGADCVAMDDYGDTPLLTMIQRFDDGRPDLVASNLKVVKCMIEKGNAPLQRPEDNPDTVGPLFVAAEYGRTEIMAYLIQRGANVDAPEFKAECAEDLEVPPKCTPLHGAVEQEQLESVKVLIAAGAKLNEKDKEGRTPLAIALSRRHAAEIAQVLRAAGALEN</sequence>
<evidence type="ECO:0000256" key="1">
    <source>
        <dbReference type="ARBA" id="ARBA00022737"/>
    </source>
</evidence>
<dbReference type="InParanoid" id="A0A0D2WT64"/>
<dbReference type="SMART" id="SM00248">
    <property type="entry name" value="ANK"/>
    <property type="match status" value="5"/>
</dbReference>
<dbReference type="Pfam" id="PF12796">
    <property type="entry name" value="Ank_2"/>
    <property type="match status" value="1"/>
</dbReference>
<dbReference type="PhylomeDB" id="A0A0D2WT64"/>
<dbReference type="Gene3D" id="1.25.40.20">
    <property type="entry name" value="Ankyrin repeat-containing domain"/>
    <property type="match status" value="2"/>
</dbReference>
<gene>
    <name evidence="4" type="ORF">CAOG_005365</name>
</gene>
<evidence type="ECO:0000256" key="2">
    <source>
        <dbReference type="ARBA" id="ARBA00023043"/>
    </source>
</evidence>
<dbReference type="PROSITE" id="PS50297">
    <property type="entry name" value="ANK_REP_REGION"/>
    <property type="match status" value="2"/>
</dbReference>
<dbReference type="eggNOG" id="KOG1082">
    <property type="taxonomic scope" value="Eukaryota"/>
</dbReference>
<evidence type="ECO:0000313" key="4">
    <source>
        <dbReference type="EMBL" id="KJE94783.1"/>
    </source>
</evidence>
<organism evidence="4 5">
    <name type="scientific">Capsaspora owczarzaki (strain ATCC 30864)</name>
    <dbReference type="NCBI Taxonomy" id="595528"/>
    <lineage>
        <taxon>Eukaryota</taxon>
        <taxon>Filasterea</taxon>
        <taxon>Capsaspora</taxon>
    </lineage>
</organism>
<dbReference type="InterPro" id="IPR036770">
    <property type="entry name" value="Ankyrin_rpt-contain_sf"/>
</dbReference>
<dbReference type="EMBL" id="KE346367">
    <property type="protein sequence ID" value="KJE94783.1"/>
    <property type="molecule type" value="Genomic_DNA"/>
</dbReference>
<dbReference type="Proteomes" id="UP000008743">
    <property type="component" value="Unassembled WGS sequence"/>
</dbReference>
<keyword evidence="2 3" id="KW-0040">ANK repeat</keyword>